<protein>
    <submittedName>
        <fullName evidence="2">Uncharacterized protein</fullName>
    </submittedName>
</protein>
<dbReference type="AlphaFoldDB" id="A0A841GYR7"/>
<feature type="transmembrane region" description="Helical" evidence="1">
    <location>
        <begin position="348"/>
        <end position="365"/>
    </location>
</feature>
<evidence type="ECO:0000313" key="2">
    <source>
        <dbReference type="EMBL" id="MBB6070876.1"/>
    </source>
</evidence>
<feature type="transmembrane region" description="Helical" evidence="1">
    <location>
        <begin position="50"/>
        <end position="69"/>
    </location>
</feature>
<proteinExistence type="predicted"/>
<comment type="caution">
    <text evidence="2">The sequence shown here is derived from an EMBL/GenBank/DDBJ whole genome shotgun (WGS) entry which is preliminary data.</text>
</comment>
<keyword evidence="1" id="KW-0472">Membrane</keyword>
<keyword evidence="3" id="KW-1185">Reference proteome</keyword>
<feature type="transmembrane region" description="Helical" evidence="1">
    <location>
        <begin position="219"/>
        <end position="236"/>
    </location>
</feature>
<name>A0A841GYR7_9BACT</name>
<dbReference type="Proteomes" id="UP000582837">
    <property type="component" value="Unassembled WGS sequence"/>
</dbReference>
<dbReference type="EMBL" id="JACHIA010000006">
    <property type="protein sequence ID" value="MBB6070876.1"/>
    <property type="molecule type" value="Genomic_DNA"/>
</dbReference>
<dbReference type="RefSeq" id="WP_170033249.1">
    <property type="nucleotide sequence ID" value="NZ_JABDTL010000001.1"/>
</dbReference>
<gene>
    <name evidence="2" type="ORF">HNQ61_002498</name>
</gene>
<evidence type="ECO:0000313" key="3">
    <source>
        <dbReference type="Proteomes" id="UP000582837"/>
    </source>
</evidence>
<keyword evidence="1" id="KW-0812">Transmembrane</keyword>
<evidence type="ECO:0000256" key="1">
    <source>
        <dbReference type="SAM" id="Phobius"/>
    </source>
</evidence>
<organism evidence="2 3">
    <name type="scientific">Longimicrobium terrae</name>
    <dbReference type="NCBI Taxonomy" id="1639882"/>
    <lineage>
        <taxon>Bacteria</taxon>
        <taxon>Pseudomonadati</taxon>
        <taxon>Gemmatimonadota</taxon>
        <taxon>Longimicrobiia</taxon>
        <taxon>Longimicrobiales</taxon>
        <taxon>Longimicrobiaceae</taxon>
        <taxon>Longimicrobium</taxon>
    </lineage>
</organism>
<keyword evidence="1" id="KW-1133">Transmembrane helix</keyword>
<feature type="transmembrane region" description="Helical" evidence="1">
    <location>
        <begin position="323"/>
        <end position="342"/>
    </location>
</feature>
<accession>A0A841GYR7</accession>
<reference evidence="2 3" key="1">
    <citation type="submission" date="2020-08" db="EMBL/GenBank/DDBJ databases">
        <title>Genomic Encyclopedia of Type Strains, Phase IV (KMG-IV): sequencing the most valuable type-strain genomes for metagenomic binning, comparative biology and taxonomic classification.</title>
        <authorList>
            <person name="Goeker M."/>
        </authorList>
    </citation>
    <scope>NUCLEOTIDE SEQUENCE [LARGE SCALE GENOMIC DNA]</scope>
    <source>
        <strain evidence="2 3">DSM 29007</strain>
    </source>
</reference>
<sequence length="402" mass="44678">MSRIVAAVRASWATIWLFVIPKELWGLLCVWPTISLAVASHVWLPSGPGKRLIVLAGLWDLVMGFWLMVSAMKVQRDALAAILVNLRDCTYTPIGWDRILREGDAARIDERSLMSFMNRLGLPYEHKKGVRFFRVGIGRSGGMPGGLGVFNIPFVGAVVLVRDDPKEAGVEDRFCLYHELGHTLGDQFAVQSGLRKGVKLPFVTLVLAAAAVHPTPASLLVLGLCFVALLLVRGVLARRRRTLRAVYEMRADRFAIEFLDQAENQYLRENAESVLPRDEDLSPLEHLARVGAARAYIETGVPLPETDQVRSQLAFFLETQLPALNLGAWMILLAGFIGAPGAGLVRGFQWLIGITVVLAVLRFAIHYWKGILIEMILIQRVTWQDGRFRLRRGASRSPAPLT</sequence>